<gene>
    <name evidence="2" type="ORF">MM213_00990</name>
</gene>
<protein>
    <submittedName>
        <fullName evidence="2">YjbH domain-containing protein</fullName>
    </submittedName>
</protein>
<name>A0ABS9V6K1_9BACT</name>
<accession>A0ABS9V6K1</accession>
<comment type="caution">
    <text evidence="2">The sequence shown here is derived from an EMBL/GenBank/DDBJ whole genome shotgun (WGS) entry which is preliminary data.</text>
</comment>
<keyword evidence="1" id="KW-0732">Signal</keyword>
<feature type="signal peptide" evidence="1">
    <location>
        <begin position="1"/>
        <end position="24"/>
    </location>
</feature>
<evidence type="ECO:0000313" key="2">
    <source>
        <dbReference type="EMBL" id="MCH7412042.1"/>
    </source>
</evidence>
<evidence type="ECO:0000256" key="1">
    <source>
        <dbReference type="SAM" id="SignalP"/>
    </source>
</evidence>
<dbReference type="Proteomes" id="UP001165430">
    <property type="component" value="Unassembled WGS sequence"/>
</dbReference>
<proteinExistence type="predicted"/>
<dbReference type="EMBL" id="JAKZGO010000001">
    <property type="protein sequence ID" value="MCH7412042.1"/>
    <property type="molecule type" value="Genomic_DNA"/>
</dbReference>
<organism evidence="2 3">
    <name type="scientific">Belliella alkalica</name>
    <dbReference type="NCBI Taxonomy" id="1730871"/>
    <lineage>
        <taxon>Bacteria</taxon>
        <taxon>Pseudomonadati</taxon>
        <taxon>Bacteroidota</taxon>
        <taxon>Cytophagia</taxon>
        <taxon>Cytophagales</taxon>
        <taxon>Cyclobacteriaceae</taxon>
        <taxon>Belliella</taxon>
    </lineage>
</organism>
<dbReference type="RefSeq" id="WP_241409432.1">
    <property type="nucleotide sequence ID" value="NZ_JAKZGO010000001.1"/>
</dbReference>
<feature type="chain" id="PRO_5046821264" evidence="1">
    <location>
        <begin position="25"/>
        <end position="382"/>
    </location>
</feature>
<sequence length="382" mass="44365">MVILLRFLVFFCVISASLSFELSAQDILSKYEESLIENGFEQVILNASNDKKEFILYFEHRGLRNPLDALKLAKILADEFDVPIKNYIPLHLGVALGNFMYDGKDFVGVDLVDTNKRELSYAYNANKYKFNFYMVPEIQSRFGYFEQPVQSKINWIVGTTFNLGQGFGLHTGILVPLLNNLDNQERNVRLAPTFLSTFSNFLSFHYFTSYTGLFYNDRYGINLQYRYGDPSKLWSLGWELALTGLYVLPSSGFYFEGFNDEMVLVDFEYYFPKEMLTLKVQGGQFMAFDRGVRLDLIRQYGAVDVGFYGVKTQNGTNAGFMFHLPLIPRKLFRSKKIELRMSESFRWSYFFSNEGNIGSRIKSGHMLSDITRQHRHLFIRNQ</sequence>
<reference evidence="2" key="1">
    <citation type="submission" date="2022-03" db="EMBL/GenBank/DDBJ databases">
        <title>De novo assembled genomes of Belliella spp. (Cyclobacteriaceae) strains.</title>
        <authorList>
            <person name="Szabo A."/>
            <person name="Korponai K."/>
            <person name="Felfoldi T."/>
        </authorList>
    </citation>
    <scope>NUCLEOTIDE SEQUENCE</scope>
    <source>
        <strain evidence="2">DSM 111903</strain>
    </source>
</reference>
<keyword evidence="3" id="KW-1185">Reference proteome</keyword>
<evidence type="ECO:0000313" key="3">
    <source>
        <dbReference type="Proteomes" id="UP001165430"/>
    </source>
</evidence>